<feature type="binding site" evidence="8">
    <location>
        <position position="324"/>
    </location>
    <ligand>
        <name>substrate</name>
    </ligand>
</feature>
<dbReference type="InterPro" id="IPR003476">
    <property type="entry name" value="Glyco_hydro_42"/>
</dbReference>
<dbReference type="GO" id="GO:0006012">
    <property type="term" value="P:galactose metabolic process"/>
    <property type="evidence" value="ECO:0007669"/>
    <property type="project" value="InterPro"/>
</dbReference>
<evidence type="ECO:0000256" key="7">
    <source>
        <dbReference type="PIRSR" id="PIRSR001084-1"/>
    </source>
</evidence>
<dbReference type="PANTHER" id="PTHR36447:SF1">
    <property type="entry name" value="BETA-GALACTOSIDASE GANA"/>
    <property type="match status" value="1"/>
</dbReference>
<keyword evidence="9" id="KW-0862">Zinc</keyword>
<dbReference type="PANTHER" id="PTHR36447">
    <property type="entry name" value="BETA-GALACTOSIDASE GANA"/>
    <property type="match status" value="1"/>
</dbReference>
<dbReference type="PIRSF" id="PIRSF001084">
    <property type="entry name" value="B-galactosidase"/>
    <property type="match status" value="1"/>
</dbReference>
<feature type="binding site" evidence="9">
    <location>
        <position position="118"/>
    </location>
    <ligand>
        <name>Zn(2+)</name>
        <dbReference type="ChEBI" id="CHEBI:29105"/>
    </ligand>
</feature>
<sequence>MIKHELANLFLHGGDYNPEQWLDYPEVLAKDIELMKEAQINTVTIGMFSWSMLEPEEGNFNFKWLDKIFDEMYSINVSVILGSPSAARPAWMAQKYPEVLRTNNYRQKMLYGGRHNHCFSSKIYRQKIGIMNSMLAERYGNHPALLMWHISNEYGGECHCEQCQEKFRIWLKKKYTNLTNLNNAWWGAFWSHIYTDWDQIESPSPLGESLVHGLNLDWKRFVTDQTIDFYKHEIESIRQITPQIPITTNFMADNLDLLPYQELNYEKFSKYVDVVSWDCYPAWHNDKESTADVASKVGFMDDLYRSLKQKPFLLMESTPSNVNWHPVNKSKRPGMHFLSSLQHIAHGSNSNLYFQWRKSRGASEKFHGAVVGNDNSDKSRVFCDVREVGHALEKISAVSLSTKRSDVAIIFDWENNWALNDSQGFSDKTKCYSKTIQEHYRYFWNKDIQVDVITPSADFSIYKLIIAPMLYLLSSKTIDKLTNYVEFGGNLVSTYLTGLVDESDLTFQDGWPKELKALFGIDVLEYDTYYPSQNNTIEIGDNIFETKDYNTVMNILTAKTIGVYKNDFYKAKPAITENSFGKGQTYFIGSRTDYDFLNFFYEQICGKLGLFNQFIISGDDDVSVQTRQGRNQNFHFIMNFSEKDKNISVLTNSINLLTEKEVGTEIHLSPYEVVILQCQSLK</sequence>
<organism evidence="13 14">
    <name type="scientific">Enterococcus gallinarum</name>
    <dbReference type="NCBI Taxonomy" id="1353"/>
    <lineage>
        <taxon>Bacteria</taxon>
        <taxon>Bacillati</taxon>
        <taxon>Bacillota</taxon>
        <taxon>Bacilli</taxon>
        <taxon>Lactobacillales</taxon>
        <taxon>Enterococcaceae</taxon>
        <taxon>Enterococcus</taxon>
    </lineage>
</organism>
<feature type="domain" description="Glycoside hydrolase family 42 N-terminal" evidence="10">
    <location>
        <begin position="15"/>
        <end position="395"/>
    </location>
</feature>
<evidence type="ECO:0000259" key="12">
    <source>
        <dbReference type="Pfam" id="PF08533"/>
    </source>
</evidence>
<dbReference type="Pfam" id="PF08532">
    <property type="entry name" value="Glyco_hydro_42M"/>
    <property type="match status" value="1"/>
</dbReference>
<gene>
    <name evidence="13" type="primary">bgaB_2</name>
    <name evidence="13" type="ORF">NCTC12360_00564</name>
</gene>
<keyword evidence="14" id="KW-1185">Reference proteome</keyword>
<evidence type="ECO:0000256" key="8">
    <source>
        <dbReference type="PIRSR" id="PIRSR001084-2"/>
    </source>
</evidence>
<keyword evidence="4 6" id="KW-0378">Hydrolase</keyword>
<accession>A0A376GYZ9</accession>
<feature type="binding site" evidence="8">
    <location>
        <position position="152"/>
    </location>
    <ligand>
        <name>substrate</name>
    </ligand>
</feature>
<evidence type="ECO:0000256" key="2">
    <source>
        <dbReference type="ARBA" id="ARBA00005940"/>
    </source>
</evidence>
<dbReference type="RefSeq" id="WP_060814717.1">
    <property type="nucleotide sequence ID" value="NZ_JBHULA010000013.1"/>
</dbReference>
<dbReference type="Gene3D" id="2.60.40.1180">
    <property type="entry name" value="Golgi alpha-mannosidase II"/>
    <property type="match status" value="1"/>
</dbReference>
<protein>
    <recommendedName>
        <fullName evidence="3 6">Beta-galactosidase</fullName>
        <shortName evidence="6">Beta-gal</shortName>
        <ecNumber evidence="3 6">3.2.1.23</ecNumber>
    </recommendedName>
</protein>
<dbReference type="InterPro" id="IPR017853">
    <property type="entry name" value="GH"/>
</dbReference>
<evidence type="ECO:0000313" key="14">
    <source>
        <dbReference type="Proteomes" id="UP000254807"/>
    </source>
</evidence>
<dbReference type="Pfam" id="PF08533">
    <property type="entry name" value="Glyco_hydro_42C"/>
    <property type="match status" value="1"/>
</dbReference>
<dbReference type="InterPro" id="IPR013739">
    <property type="entry name" value="Beta_galactosidase_C"/>
</dbReference>
<dbReference type="CDD" id="cd03143">
    <property type="entry name" value="A4_beta-galactosidase_middle_domain"/>
    <property type="match status" value="1"/>
</dbReference>
<evidence type="ECO:0000256" key="1">
    <source>
        <dbReference type="ARBA" id="ARBA00001412"/>
    </source>
</evidence>
<feature type="active site" description="Proton donor" evidence="7">
    <location>
        <position position="153"/>
    </location>
</feature>
<dbReference type="GO" id="GO:0004565">
    <property type="term" value="F:beta-galactosidase activity"/>
    <property type="evidence" value="ECO:0007669"/>
    <property type="project" value="UniProtKB-EC"/>
</dbReference>
<dbReference type="AlphaFoldDB" id="A0A376GYZ9"/>
<feature type="domain" description="Beta-galactosidase trimerisation" evidence="11">
    <location>
        <begin position="406"/>
        <end position="610"/>
    </location>
</feature>
<evidence type="ECO:0000256" key="3">
    <source>
        <dbReference type="ARBA" id="ARBA00012756"/>
    </source>
</evidence>
<proteinExistence type="inferred from homology"/>
<dbReference type="Proteomes" id="UP000254807">
    <property type="component" value="Unassembled WGS sequence"/>
</dbReference>
<reference evidence="13 14" key="1">
    <citation type="submission" date="2018-06" db="EMBL/GenBank/DDBJ databases">
        <authorList>
            <consortium name="Pathogen Informatics"/>
            <person name="Doyle S."/>
        </authorList>
    </citation>
    <scope>NUCLEOTIDE SEQUENCE [LARGE SCALE GENOMIC DNA]</scope>
    <source>
        <strain evidence="13 14">NCTC12360</strain>
    </source>
</reference>
<dbReference type="OrthoDB" id="9800974at2"/>
<feature type="binding site" evidence="8">
    <location>
        <position position="114"/>
    </location>
    <ligand>
        <name>substrate</name>
    </ligand>
</feature>
<feature type="binding site" evidence="9">
    <location>
        <position position="158"/>
    </location>
    <ligand>
        <name>Zn(2+)</name>
        <dbReference type="ChEBI" id="CHEBI:29105"/>
    </ligand>
</feature>
<dbReference type="InterPro" id="IPR013780">
    <property type="entry name" value="Glyco_hydro_b"/>
</dbReference>
<feature type="binding site" evidence="9">
    <location>
        <position position="160"/>
    </location>
    <ligand>
        <name>Zn(2+)</name>
        <dbReference type="ChEBI" id="CHEBI:29105"/>
    </ligand>
</feature>
<comment type="catalytic activity">
    <reaction evidence="1 6">
        <text>Hydrolysis of terminal non-reducing beta-D-galactose residues in beta-D-galactosides.</text>
        <dbReference type="EC" id="3.2.1.23"/>
    </reaction>
</comment>
<dbReference type="GO" id="GO:0046872">
    <property type="term" value="F:metal ion binding"/>
    <property type="evidence" value="ECO:0007669"/>
    <property type="project" value="UniProtKB-KW"/>
</dbReference>
<keyword evidence="5 6" id="KW-0326">Glycosidase</keyword>
<dbReference type="Gene3D" id="3.40.50.880">
    <property type="match status" value="1"/>
</dbReference>
<dbReference type="InterPro" id="IPR013738">
    <property type="entry name" value="Beta_galactosidase_Trimer"/>
</dbReference>
<dbReference type="EC" id="3.2.1.23" evidence="3 6"/>
<dbReference type="InterPro" id="IPR029062">
    <property type="entry name" value="Class_I_gatase-like"/>
</dbReference>
<evidence type="ECO:0000256" key="6">
    <source>
        <dbReference type="PIRNR" id="PIRNR001084"/>
    </source>
</evidence>
<dbReference type="Pfam" id="PF02449">
    <property type="entry name" value="Glyco_hydro_42"/>
    <property type="match status" value="1"/>
</dbReference>
<evidence type="ECO:0000259" key="10">
    <source>
        <dbReference type="Pfam" id="PF02449"/>
    </source>
</evidence>
<dbReference type="InterPro" id="IPR013529">
    <property type="entry name" value="Glyco_hydro_42_N"/>
</dbReference>
<feature type="active site" description="Nucleophile" evidence="7">
    <location>
        <position position="316"/>
    </location>
</feature>
<dbReference type="Gene3D" id="3.20.20.80">
    <property type="entry name" value="Glycosidases"/>
    <property type="match status" value="1"/>
</dbReference>
<feature type="domain" description="Beta-galactosidase C-terminal" evidence="12">
    <location>
        <begin position="621"/>
        <end position="677"/>
    </location>
</feature>
<evidence type="ECO:0000259" key="11">
    <source>
        <dbReference type="Pfam" id="PF08532"/>
    </source>
</evidence>
<dbReference type="SUPFAM" id="SSF51445">
    <property type="entry name" value="(Trans)glycosidases"/>
    <property type="match status" value="1"/>
</dbReference>
<dbReference type="EMBL" id="UFYW01000001">
    <property type="protein sequence ID" value="STD82144.1"/>
    <property type="molecule type" value="Genomic_DNA"/>
</dbReference>
<comment type="similarity">
    <text evidence="2 6">Belongs to the glycosyl hydrolase 42 family.</text>
</comment>
<dbReference type="GO" id="GO:0009341">
    <property type="term" value="C:beta-galactosidase complex"/>
    <property type="evidence" value="ECO:0007669"/>
    <property type="project" value="InterPro"/>
</dbReference>
<evidence type="ECO:0000256" key="4">
    <source>
        <dbReference type="ARBA" id="ARBA00022801"/>
    </source>
</evidence>
<dbReference type="SUPFAM" id="SSF52317">
    <property type="entry name" value="Class I glutamine amidotransferase-like"/>
    <property type="match status" value="1"/>
</dbReference>
<name>A0A376GYZ9_ENTGA</name>
<evidence type="ECO:0000256" key="5">
    <source>
        <dbReference type="ARBA" id="ARBA00023295"/>
    </source>
</evidence>
<evidence type="ECO:0000313" key="13">
    <source>
        <dbReference type="EMBL" id="STD82144.1"/>
    </source>
</evidence>
<feature type="binding site" evidence="9">
    <location>
        <position position="163"/>
    </location>
    <ligand>
        <name>Zn(2+)</name>
        <dbReference type="ChEBI" id="CHEBI:29105"/>
    </ligand>
</feature>
<keyword evidence="9" id="KW-0479">Metal-binding</keyword>
<evidence type="ECO:0000256" key="9">
    <source>
        <dbReference type="PIRSR" id="PIRSR001084-3"/>
    </source>
</evidence>